<evidence type="ECO:0000256" key="1">
    <source>
        <dbReference type="SAM" id="MobiDB-lite"/>
    </source>
</evidence>
<proteinExistence type="predicted"/>
<feature type="transmembrane region" description="Helical" evidence="2">
    <location>
        <begin position="331"/>
        <end position="356"/>
    </location>
</feature>
<dbReference type="PATRIC" id="fig|1915.4.peg.8641"/>
<keyword evidence="2" id="KW-0472">Membrane</keyword>
<gene>
    <name evidence="3" type="ORF">SLINC_7859</name>
</gene>
<reference evidence="3 4" key="1">
    <citation type="submission" date="2016-07" db="EMBL/GenBank/DDBJ databases">
        <title>Enhancement of antibiotic productionsby engineered nitrateutilization in actinobacteria.</title>
        <authorList>
            <person name="Meng S.C."/>
        </authorList>
    </citation>
    <scope>NUCLEOTIDE SEQUENCE [LARGE SCALE GENOMIC DNA]</scope>
    <source>
        <strain evidence="3 4">NRRL 2936</strain>
    </source>
</reference>
<name>A0A1B1MNE6_STRLN</name>
<evidence type="ECO:0000256" key="2">
    <source>
        <dbReference type="SAM" id="Phobius"/>
    </source>
</evidence>
<feature type="compositionally biased region" description="Polar residues" evidence="1">
    <location>
        <begin position="18"/>
        <end position="30"/>
    </location>
</feature>
<dbReference type="AlphaFoldDB" id="A0A1B1MNE6"/>
<accession>A0A1B1MNE6</accession>
<dbReference type="Proteomes" id="UP000092598">
    <property type="component" value="Chromosome"/>
</dbReference>
<organism evidence="3 4">
    <name type="scientific">Streptomyces lincolnensis</name>
    <dbReference type="NCBI Taxonomy" id="1915"/>
    <lineage>
        <taxon>Bacteria</taxon>
        <taxon>Bacillati</taxon>
        <taxon>Actinomycetota</taxon>
        <taxon>Actinomycetes</taxon>
        <taxon>Kitasatosporales</taxon>
        <taxon>Streptomycetaceae</taxon>
        <taxon>Streptomyces</taxon>
    </lineage>
</organism>
<feature type="region of interest" description="Disordered" evidence="1">
    <location>
        <begin position="1"/>
        <end position="38"/>
    </location>
</feature>
<keyword evidence="2" id="KW-1133">Transmembrane helix</keyword>
<protein>
    <submittedName>
        <fullName evidence="3">Membrane protein</fullName>
    </submittedName>
</protein>
<feature type="transmembrane region" description="Helical" evidence="2">
    <location>
        <begin position="242"/>
        <end position="260"/>
    </location>
</feature>
<sequence>MSHVGGAGSDRTLPLELSMTTGPSSAQPNETAIPFPEPADLTDRVESRSGDPVGELVRAAVADRPLDDIAHLITLLERSPEYADATVAALRAVGVNRSVEDVTKLVVLLTRPPRDVASADEAIRAAAESRPLEEVTRLLSLLHRTPLEPHCGEEAVRAAAAGRPVEELVDLIGRLAEERQALMAPPGFPPPPDGAPASMGAADGTFLVGAVPVRDLAPASRSDAAPRYRSPRGAGRQPFRPARLAVLALLVCGVLSFPLHRDGASVRVYGFALGVSVLCVLLALVLAVRSTVPTLAAAVVVPAAMAAGQLFEGKLVHSAGLSRALDLALAPAWIAGAVAVCASLAALTALFARLAWQPPRQARVQPMAEAGRAPVE</sequence>
<keyword evidence="2" id="KW-0812">Transmembrane</keyword>
<dbReference type="EMBL" id="CP016438">
    <property type="protein sequence ID" value="ANS70083.1"/>
    <property type="molecule type" value="Genomic_DNA"/>
</dbReference>
<evidence type="ECO:0000313" key="4">
    <source>
        <dbReference type="Proteomes" id="UP000092598"/>
    </source>
</evidence>
<dbReference type="STRING" id="1915.SLINC_7859"/>
<feature type="transmembrane region" description="Helical" evidence="2">
    <location>
        <begin position="266"/>
        <end position="288"/>
    </location>
</feature>
<dbReference type="KEGG" id="sls:SLINC_7859"/>
<keyword evidence="4" id="KW-1185">Reference proteome</keyword>
<evidence type="ECO:0000313" key="3">
    <source>
        <dbReference type="EMBL" id="ANS70083.1"/>
    </source>
</evidence>